<dbReference type="Proteomes" id="UP000789920">
    <property type="component" value="Unassembled WGS sequence"/>
</dbReference>
<feature type="non-terminal residue" evidence="1">
    <location>
        <position position="115"/>
    </location>
</feature>
<comment type="caution">
    <text evidence="1">The sequence shown here is derived from an EMBL/GenBank/DDBJ whole genome shotgun (WGS) entry which is preliminary data.</text>
</comment>
<sequence>MEDYTFESVGFTTSFNATTQRFRRSIDIFHSYMSDYFLTNFKILSSSSLEFDVVSDLERRFLSNLAIEINSEVMQNQSSQSFKNYTVVLLDKATGGSENEMLFEDCDQNFSSENE</sequence>
<protein>
    <submittedName>
        <fullName evidence="1">9242_t:CDS:1</fullName>
    </submittedName>
</protein>
<reference evidence="1" key="1">
    <citation type="submission" date="2021-06" db="EMBL/GenBank/DDBJ databases">
        <authorList>
            <person name="Kallberg Y."/>
            <person name="Tangrot J."/>
            <person name="Rosling A."/>
        </authorList>
    </citation>
    <scope>NUCLEOTIDE SEQUENCE</scope>
    <source>
        <strain evidence="1">MA461A</strain>
    </source>
</reference>
<gene>
    <name evidence="1" type="ORF">RPERSI_LOCUS8050</name>
</gene>
<organism evidence="1 2">
    <name type="scientific">Racocetra persica</name>
    <dbReference type="NCBI Taxonomy" id="160502"/>
    <lineage>
        <taxon>Eukaryota</taxon>
        <taxon>Fungi</taxon>
        <taxon>Fungi incertae sedis</taxon>
        <taxon>Mucoromycota</taxon>
        <taxon>Glomeromycotina</taxon>
        <taxon>Glomeromycetes</taxon>
        <taxon>Diversisporales</taxon>
        <taxon>Gigasporaceae</taxon>
        <taxon>Racocetra</taxon>
    </lineage>
</organism>
<keyword evidence="2" id="KW-1185">Reference proteome</keyword>
<accession>A0ACA9NHG1</accession>
<evidence type="ECO:0000313" key="2">
    <source>
        <dbReference type="Proteomes" id="UP000789920"/>
    </source>
</evidence>
<dbReference type="EMBL" id="CAJVQC010014179">
    <property type="protein sequence ID" value="CAG8655203.1"/>
    <property type="molecule type" value="Genomic_DNA"/>
</dbReference>
<name>A0ACA9NHG1_9GLOM</name>
<evidence type="ECO:0000313" key="1">
    <source>
        <dbReference type="EMBL" id="CAG8655203.1"/>
    </source>
</evidence>
<proteinExistence type="predicted"/>